<dbReference type="InterPro" id="IPR009003">
    <property type="entry name" value="Peptidase_S1_PA"/>
</dbReference>
<accession>A0AAW1USH7</accession>
<dbReference type="SUPFAM" id="SSF50494">
    <property type="entry name" value="Trypsin-like serine proteases"/>
    <property type="match status" value="1"/>
</dbReference>
<evidence type="ECO:0000313" key="9">
    <source>
        <dbReference type="EMBL" id="KAK9886496.1"/>
    </source>
</evidence>
<evidence type="ECO:0000259" key="8">
    <source>
        <dbReference type="PROSITE" id="PS50240"/>
    </source>
</evidence>
<dbReference type="PROSITE" id="PS50240">
    <property type="entry name" value="TRYPSIN_DOM"/>
    <property type="match status" value="1"/>
</dbReference>
<keyword evidence="4" id="KW-0378">Hydrolase</keyword>
<dbReference type="GO" id="GO:0004252">
    <property type="term" value="F:serine-type endopeptidase activity"/>
    <property type="evidence" value="ECO:0007669"/>
    <property type="project" value="InterPro"/>
</dbReference>
<keyword evidence="7" id="KW-0732">Signal</keyword>
<dbReference type="InterPro" id="IPR001314">
    <property type="entry name" value="Peptidase_S1A"/>
</dbReference>
<dbReference type="Pfam" id="PF00089">
    <property type="entry name" value="Trypsin"/>
    <property type="match status" value="1"/>
</dbReference>
<evidence type="ECO:0000313" key="10">
    <source>
        <dbReference type="Proteomes" id="UP001431783"/>
    </source>
</evidence>
<dbReference type="InterPro" id="IPR050127">
    <property type="entry name" value="Serine_Proteases_S1"/>
</dbReference>
<dbReference type="Gene3D" id="2.40.10.10">
    <property type="entry name" value="Trypsin-like serine proteases"/>
    <property type="match status" value="1"/>
</dbReference>
<evidence type="ECO:0000256" key="1">
    <source>
        <dbReference type="ARBA" id="ARBA00004613"/>
    </source>
</evidence>
<dbReference type="InterPro" id="IPR043504">
    <property type="entry name" value="Peptidase_S1_PA_chymotrypsin"/>
</dbReference>
<dbReference type="PRINTS" id="PR00722">
    <property type="entry name" value="CHYMOTRYPSIN"/>
</dbReference>
<keyword evidence="6" id="KW-1015">Disulfide bond</keyword>
<dbReference type="Proteomes" id="UP001431783">
    <property type="component" value="Unassembled WGS sequence"/>
</dbReference>
<dbReference type="SMART" id="SM00020">
    <property type="entry name" value="Tryp_SPc"/>
    <property type="match status" value="1"/>
</dbReference>
<keyword evidence="3" id="KW-0645">Protease</keyword>
<evidence type="ECO:0000256" key="4">
    <source>
        <dbReference type="ARBA" id="ARBA00022801"/>
    </source>
</evidence>
<dbReference type="GO" id="GO:0016485">
    <property type="term" value="P:protein processing"/>
    <property type="evidence" value="ECO:0007669"/>
    <property type="project" value="UniProtKB-ARBA"/>
</dbReference>
<dbReference type="AlphaFoldDB" id="A0AAW1USH7"/>
<dbReference type="InterPro" id="IPR018114">
    <property type="entry name" value="TRYPSIN_HIS"/>
</dbReference>
<feature type="domain" description="Peptidase S1" evidence="8">
    <location>
        <begin position="27"/>
        <end position="253"/>
    </location>
</feature>
<dbReference type="InterPro" id="IPR001254">
    <property type="entry name" value="Trypsin_dom"/>
</dbReference>
<feature type="chain" id="PRO_5043811055" description="Peptidase S1 domain-containing protein" evidence="7">
    <location>
        <begin position="21"/>
        <end position="266"/>
    </location>
</feature>
<keyword evidence="10" id="KW-1185">Reference proteome</keyword>
<evidence type="ECO:0000256" key="2">
    <source>
        <dbReference type="ARBA" id="ARBA00022525"/>
    </source>
</evidence>
<proteinExistence type="predicted"/>
<evidence type="ECO:0000256" key="5">
    <source>
        <dbReference type="ARBA" id="ARBA00022825"/>
    </source>
</evidence>
<feature type="signal peptide" evidence="7">
    <location>
        <begin position="1"/>
        <end position="20"/>
    </location>
</feature>
<dbReference type="CDD" id="cd00190">
    <property type="entry name" value="Tryp_SPc"/>
    <property type="match status" value="1"/>
</dbReference>
<dbReference type="FunFam" id="2.40.10.10:FF:000047">
    <property type="entry name" value="Trypsin eta"/>
    <property type="match status" value="1"/>
</dbReference>
<evidence type="ECO:0000256" key="3">
    <source>
        <dbReference type="ARBA" id="ARBA00022670"/>
    </source>
</evidence>
<dbReference type="PANTHER" id="PTHR24264:SF65">
    <property type="entry name" value="SRCR DOMAIN-CONTAINING PROTEIN"/>
    <property type="match status" value="1"/>
</dbReference>
<sequence length="266" mass="29671">MNSQSILSIFLLLIWGYSKGSSAFFRILGGDRVKIEDYPYVVSLQLFRPGLSKHLCGGTLITSRFVISAAHCFRPGLNYVIRAGSADLYGRDGCMVPVSMFRFHPNYTFMNQDYDIAVAMLRKPVKLSDKIQPVKLPSLSKMVPLELGTVLGWGGTISGEQISKSLKAVEIPIIDDKACVRSYPKGLVTERMFCAVDKMGRKDSCQGDSGGPLEINGTIYGIVSWGFGCGNPENPGVYTKVPYFVDFINNSIKEMSFRYYWNHKRK</sequence>
<protein>
    <recommendedName>
        <fullName evidence="8">Peptidase S1 domain-containing protein</fullName>
    </recommendedName>
</protein>
<name>A0AAW1USH7_9CUCU</name>
<dbReference type="GO" id="GO:0005615">
    <property type="term" value="C:extracellular space"/>
    <property type="evidence" value="ECO:0007669"/>
    <property type="project" value="TreeGrafter"/>
</dbReference>
<evidence type="ECO:0000256" key="6">
    <source>
        <dbReference type="ARBA" id="ARBA00023157"/>
    </source>
</evidence>
<organism evidence="9 10">
    <name type="scientific">Henosepilachna vigintioctopunctata</name>
    <dbReference type="NCBI Taxonomy" id="420089"/>
    <lineage>
        <taxon>Eukaryota</taxon>
        <taxon>Metazoa</taxon>
        <taxon>Ecdysozoa</taxon>
        <taxon>Arthropoda</taxon>
        <taxon>Hexapoda</taxon>
        <taxon>Insecta</taxon>
        <taxon>Pterygota</taxon>
        <taxon>Neoptera</taxon>
        <taxon>Endopterygota</taxon>
        <taxon>Coleoptera</taxon>
        <taxon>Polyphaga</taxon>
        <taxon>Cucujiformia</taxon>
        <taxon>Coccinelloidea</taxon>
        <taxon>Coccinellidae</taxon>
        <taxon>Epilachninae</taxon>
        <taxon>Epilachnini</taxon>
        <taxon>Henosepilachna</taxon>
    </lineage>
</organism>
<comment type="caution">
    <text evidence="9">The sequence shown here is derived from an EMBL/GenBank/DDBJ whole genome shotgun (WGS) entry which is preliminary data.</text>
</comment>
<comment type="subcellular location">
    <subcellularLocation>
        <location evidence="1">Secreted</location>
    </subcellularLocation>
</comment>
<evidence type="ECO:0000256" key="7">
    <source>
        <dbReference type="SAM" id="SignalP"/>
    </source>
</evidence>
<keyword evidence="5" id="KW-0720">Serine protease</keyword>
<reference evidence="9 10" key="1">
    <citation type="submission" date="2023-03" db="EMBL/GenBank/DDBJ databases">
        <title>Genome insight into feeding habits of ladybird beetles.</title>
        <authorList>
            <person name="Li H.-S."/>
            <person name="Huang Y.-H."/>
            <person name="Pang H."/>
        </authorList>
    </citation>
    <scope>NUCLEOTIDE SEQUENCE [LARGE SCALE GENOMIC DNA]</scope>
    <source>
        <strain evidence="9">SYSU_2023b</strain>
        <tissue evidence="9">Whole body</tissue>
    </source>
</reference>
<keyword evidence="2" id="KW-0964">Secreted</keyword>
<dbReference type="EMBL" id="JARQZJ010000100">
    <property type="protein sequence ID" value="KAK9886496.1"/>
    <property type="molecule type" value="Genomic_DNA"/>
</dbReference>
<gene>
    <name evidence="9" type="ORF">WA026_016777</name>
</gene>
<dbReference type="PANTHER" id="PTHR24264">
    <property type="entry name" value="TRYPSIN-RELATED"/>
    <property type="match status" value="1"/>
</dbReference>
<dbReference type="PROSITE" id="PS00134">
    <property type="entry name" value="TRYPSIN_HIS"/>
    <property type="match status" value="1"/>
</dbReference>